<dbReference type="Pfam" id="PF22677">
    <property type="entry name" value="Ble-like_N"/>
    <property type="match status" value="1"/>
</dbReference>
<dbReference type="PANTHER" id="PTHR33993:SF2">
    <property type="entry name" value="VOC DOMAIN-CONTAINING PROTEIN"/>
    <property type="match status" value="1"/>
</dbReference>
<sequence>MNSSSKNPFTWLEIYVEDMDRAREFYESVFQFKMVPMQTPGDFGDLEMWSFPWEDGGANISGALCKTEDFKPGTGGTLVYFTCEDCSVEESRVQQAGGQVLQEKMPIGEHGFCSIIMDTEGNTIGLHSNS</sequence>
<dbReference type="EMBL" id="BMFD01000014">
    <property type="protein sequence ID" value="GGC50026.1"/>
    <property type="molecule type" value="Genomic_DNA"/>
</dbReference>
<name>A0ABQ1MZW3_9BACT</name>
<dbReference type="InterPro" id="IPR037523">
    <property type="entry name" value="VOC_core"/>
</dbReference>
<reference evidence="3" key="1">
    <citation type="journal article" date="2019" name="Int. J. Syst. Evol. Microbiol.">
        <title>The Global Catalogue of Microorganisms (GCM) 10K type strain sequencing project: providing services to taxonomists for standard genome sequencing and annotation.</title>
        <authorList>
            <consortium name="The Broad Institute Genomics Platform"/>
            <consortium name="The Broad Institute Genome Sequencing Center for Infectious Disease"/>
            <person name="Wu L."/>
            <person name="Ma J."/>
        </authorList>
    </citation>
    <scope>NUCLEOTIDE SEQUENCE [LARGE SCALE GENOMIC DNA]</scope>
    <source>
        <strain evidence="3">CGMCC 1.12479</strain>
    </source>
</reference>
<proteinExistence type="predicted"/>
<dbReference type="InterPro" id="IPR052164">
    <property type="entry name" value="Anthracycline_SecMetBiosynth"/>
</dbReference>
<dbReference type="PROSITE" id="PS51819">
    <property type="entry name" value="VOC"/>
    <property type="match status" value="1"/>
</dbReference>
<dbReference type="SUPFAM" id="SSF54593">
    <property type="entry name" value="Glyoxalase/Bleomycin resistance protein/Dihydroxybiphenyl dioxygenase"/>
    <property type="match status" value="1"/>
</dbReference>
<protein>
    <submittedName>
        <fullName evidence="2">Glyoxalase</fullName>
    </submittedName>
</protein>
<dbReference type="Gene3D" id="3.10.180.10">
    <property type="entry name" value="2,3-Dihydroxybiphenyl 1,2-Dioxygenase, domain 1"/>
    <property type="match status" value="1"/>
</dbReference>
<accession>A0ABQ1MZW3</accession>
<feature type="domain" description="VOC" evidence="1">
    <location>
        <begin position="8"/>
        <end position="129"/>
    </location>
</feature>
<gene>
    <name evidence="2" type="ORF">GCM10010993_30700</name>
</gene>
<dbReference type="PANTHER" id="PTHR33993">
    <property type="entry name" value="GLYOXALASE-RELATED"/>
    <property type="match status" value="1"/>
</dbReference>
<evidence type="ECO:0000259" key="1">
    <source>
        <dbReference type="PROSITE" id="PS51819"/>
    </source>
</evidence>
<evidence type="ECO:0000313" key="3">
    <source>
        <dbReference type="Proteomes" id="UP000635885"/>
    </source>
</evidence>
<dbReference type="CDD" id="cd07247">
    <property type="entry name" value="SgaA_N_like"/>
    <property type="match status" value="1"/>
</dbReference>
<comment type="caution">
    <text evidence="2">The sequence shown here is derived from an EMBL/GenBank/DDBJ whole genome shotgun (WGS) entry which is preliminary data.</text>
</comment>
<dbReference type="InterPro" id="IPR029068">
    <property type="entry name" value="Glyas_Bleomycin-R_OHBP_Dase"/>
</dbReference>
<dbReference type="RefSeq" id="WP_188443988.1">
    <property type="nucleotide sequence ID" value="NZ_BMFD01000014.1"/>
</dbReference>
<evidence type="ECO:0000313" key="2">
    <source>
        <dbReference type="EMBL" id="GGC50026.1"/>
    </source>
</evidence>
<keyword evidence="3" id="KW-1185">Reference proteome</keyword>
<organism evidence="2 3">
    <name type="scientific">Belliella aquatica</name>
    <dbReference type="NCBI Taxonomy" id="1323734"/>
    <lineage>
        <taxon>Bacteria</taxon>
        <taxon>Pseudomonadati</taxon>
        <taxon>Bacteroidota</taxon>
        <taxon>Cytophagia</taxon>
        <taxon>Cytophagales</taxon>
        <taxon>Cyclobacteriaceae</taxon>
        <taxon>Belliella</taxon>
    </lineage>
</organism>
<dbReference type="Proteomes" id="UP000635885">
    <property type="component" value="Unassembled WGS sequence"/>
</dbReference>
<dbReference type="InterPro" id="IPR053863">
    <property type="entry name" value="Glyoxy/Ble-like_N"/>
</dbReference>